<dbReference type="InterPro" id="IPR049077">
    <property type="entry name" value="MOV-10_Ig-like"/>
</dbReference>
<dbReference type="EMBL" id="JAJSOF020000021">
    <property type="protein sequence ID" value="KAJ4437292.1"/>
    <property type="molecule type" value="Genomic_DNA"/>
</dbReference>
<comment type="caution">
    <text evidence="2">The sequence shown here is derived from an EMBL/GenBank/DDBJ whole genome shotgun (WGS) entry which is preliminary data.</text>
</comment>
<accession>A0ABQ8SSX5</accession>
<sequence>MPCPSQTSVFNVPNYVRKRKAKNERGVVVNVRCDGRDLIPTSDGTVKIVLSEEAQNKDIKIIYREALTRKSSRKNTMTDLVNNLLISSDPLISNIIKSHKKHKTPLWKEGLQLLKDSGEEEEESVIHEENVSNENVKPERKEVVYTFEVKNSGGRRNQSVVLKRLMLLHPYEAFQITDPLNISDTSLNVSGISDDIIRMGRLHPGSSYNVTVTFTNSGTTAGTYGVPVCFTFAHSEESEKEFDIIRMMVVNVTATDHGSEQAETQSSPFTGEAWSGMDFTVYGSMPDGEVRAVEIKLDSLPDPEAQLLRDKFQNVFGKNSGYKKMCKVAQVLEDVPVDEIDGLHAGDTGELKSELEPTNL</sequence>
<evidence type="ECO:0000313" key="2">
    <source>
        <dbReference type="EMBL" id="KAJ4437292.1"/>
    </source>
</evidence>
<keyword evidence="3" id="KW-1185">Reference proteome</keyword>
<organism evidence="2 3">
    <name type="scientific">Periplaneta americana</name>
    <name type="common">American cockroach</name>
    <name type="synonym">Blatta americana</name>
    <dbReference type="NCBI Taxonomy" id="6978"/>
    <lineage>
        <taxon>Eukaryota</taxon>
        <taxon>Metazoa</taxon>
        <taxon>Ecdysozoa</taxon>
        <taxon>Arthropoda</taxon>
        <taxon>Hexapoda</taxon>
        <taxon>Insecta</taxon>
        <taxon>Pterygota</taxon>
        <taxon>Neoptera</taxon>
        <taxon>Polyneoptera</taxon>
        <taxon>Dictyoptera</taxon>
        <taxon>Blattodea</taxon>
        <taxon>Blattoidea</taxon>
        <taxon>Blattidae</taxon>
        <taxon>Blattinae</taxon>
        <taxon>Periplaneta</taxon>
    </lineage>
</organism>
<gene>
    <name evidence="2" type="ORF">ANN_17430</name>
</gene>
<dbReference type="Proteomes" id="UP001148838">
    <property type="component" value="Unassembled WGS sequence"/>
</dbReference>
<reference evidence="2 3" key="1">
    <citation type="journal article" date="2022" name="Allergy">
        <title>Genome assembly and annotation of Periplaneta americana reveal a comprehensive cockroach allergen profile.</title>
        <authorList>
            <person name="Wang L."/>
            <person name="Xiong Q."/>
            <person name="Saelim N."/>
            <person name="Wang L."/>
            <person name="Nong W."/>
            <person name="Wan A.T."/>
            <person name="Shi M."/>
            <person name="Liu X."/>
            <person name="Cao Q."/>
            <person name="Hui J.H.L."/>
            <person name="Sookrung N."/>
            <person name="Leung T.F."/>
            <person name="Tungtrongchitr A."/>
            <person name="Tsui S.K.W."/>
        </authorList>
    </citation>
    <scope>NUCLEOTIDE SEQUENCE [LARGE SCALE GENOMIC DNA]</scope>
    <source>
        <strain evidence="2">PWHHKU_190912</strain>
    </source>
</reference>
<dbReference type="Pfam" id="PF21633">
    <property type="entry name" value="MOV-10_Ig-like"/>
    <property type="match status" value="1"/>
</dbReference>
<proteinExistence type="predicted"/>
<name>A0ABQ8SSX5_PERAM</name>
<protein>
    <recommendedName>
        <fullName evidence="1">Helicase MOV-10 Ig-like domain-containing protein</fullName>
    </recommendedName>
</protein>
<evidence type="ECO:0000313" key="3">
    <source>
        <dbReference type="Proteomes" id="UP001148838"/>
    </source>
</evidence>
<evidence type="ECO:0000259" key="1">
    <source>
        <dbReference type="Pfam" id="PF21633"/>
    </source>
</evidence>
<feature type="domain" description="Helicase MOV-10 Ig-like" evidence="1">
    <location>
        <begin position="139"/>
        <end position="249"/>
    </location>
</feature>